<dbReference type="RefSeq" id="WP_237858897.1">
    <property type="nucleotide sequence ID" value="NZ_JAKLTZ010000001.1"/>
</dbReference>
<gene>
    <name evidence="1" type="ORF">L6654_08725</name>
</gene>
<evidence type="ECO:0000313" key="2">
    <source>
        <dbReference type="Proteomes" id="UP001139054"/>
    </source>
</evidence>
<sequence>MSNILFRCPNTGMNVQRPISEPASGTSAGAVAVVDCPACARIHLINVSTGELSRDVRSR</sequence>
<accession>A0A9X1R5N1</accession>
<evidence type="ECO:0000313" key="1">
    <source>
        <dbReference type="EMBL" id="MCG2626704.1"/>
    </source>
</evidence>
<dbReference type="Proteomes" id="UP001139054">
    <property type="component" value="Unassembled WGS sequence"/>
</dbReference>
<reference evidence="1" key="1">
    <citation type="submission" date="2022-01" db="EMBL/GenBank/DDBJ databases">
        <title>Genome sequnece data of strain Bradyrhizobium sp. nov.</title>
        <authorList>
            <person name="Zhang J."/>
        </authorList>
    </citation>
    <scope>NUCLEOTIDE SEQUENCE</scope>
    <source>
        <strain evidence="1">WYCCWR 13023</strain>
    </source>
</reference>
<comment type="caution">
    <text evidence="1">The sequence shown here is derived from an EMBL/GenBank/DDBJ whole genome shotgun (WGS) entry which is preliminary data.</text>
</comment>
<proteinExistence type="predicted"/>
<organism evidence="1 2">
    <name type="scientific">Bradyrhizobium zhengyangense</name>
    <dbReference type="NCBI Taxonomy" id="2911009"/>
    <lineage>
        <taxon>Bacteria</taxon>
        <taxon>Pseudomonadati</taxon>
        <taxon>Pseudomonadota</taxon>
        <taxon>Alphaproteobacteria</taxon>
        <taxon>Hyphomicrobiales</taxon>
        <taxon>Nitrobacteraceae</taxon>
        <taxon>Bradyrhizobium</taxon>
    </lineage>
</organism>
<dbReference type="EMBL" id="JAKLTY010000005">
    <property type="protein sequence ID" value="MCG2626704.1"/>
    <property type="molecule type" value="Genomic_DNA"/>
</dbReference>
<dbReference type="AlphaFoldDB" id="A0A9X1R5N1"/>
<name>A0A9X1R5N1_9BRAD</name>
<protein>
    <submittedName>
        <fullName evidence="1">Uncharacterized protein</fullName>
    </submittedName>
</protein>